<dbReference type="GO" id="GO:0008284">
    <property type="term" value="P:positive regulation of cell population proliferation"/>
    <property type="evidence" value="ECO:0007669"/>
    <property type="project" value="TreeGrafter"/>
</dbReference>
<reference evidence="10" key="2">
    <citation type="submission" date="2024-06" db="UniProtKB">
        <authorList>
            <consortium name="EnsemblMetazoa"/>
        </authorList>
    </citation>
    <scope>IDENTIFICATION</scope>
</reference>
<dbReference type="PANTHER" id="PTHR24416">
    <property type="entry name" value="TYROSINE-PROTEIN KINASE RECEPTOR"/>
    <property type="match status" value="1"/>
</dbReference>
<reference evidence="11" key="1">
    <citation type="journal article" date="2010" name="Nature">
        <title>The Amphimedon queenslandica genome and the evolution of animal complexity.</title>
        <authorList>
            <person name="Srivastava M."/>
            <person name="Simakov O."/>
            <person name="Chapman J."/>
            <person name="Fahey B."/>
            <person name="Gauthier M.E."/>
            <person name="Mitros T."/>
            <person name="Richards G.S."/>
            <person name="Conaco C."/>
            <person name="Dacre M."/>
            <person name="Hellsten U."/>
            <person name="Larroux C."/>
            <person name="Putnam N.H."/>
            <person name="Stanke M."/>
            <person name="Adamska M."/>
            <person name="Darling A."/>
            <person name="Degnan S.M."/>
            <person name="Oakley T.H."/>
            <person name="Plachetzki D.C."/>
            <person name="Zhai Y."/>
            <person name="Adamski M."/>
            <person name="Calcino A."/>
            <person name="Cummins S.F."/>
            <person name="Goodstein D.M."/>
            <person name="Harris C."/>
            <person name="Jackson D.J."/>
            <person name="Leys S.P."/>
            <person name="Shu S."/>
            <person name="Woodcroft B.J."/>
            <person name="Vervoort M."/>
            <person name="Kosik K.S."/>
            <person name="Manning G."/>
            <person name="Degnan B.M."/>
            <person name="Rokhsar D.S."/>
        </authorList>
    </citation>
    <scope>NUCLEOTIDE SEQUENCE [LARGE SCALE GENOMIC DNA]</scope>
</reference>
<keyword evidence="4" id="KW-0418">Kinase</keyword>
<keyword evidence="5" id="KW-0067">ATP-binding</keyword>
<dbReference type="PANTHER" id="PTHR24416:SF566">
    <property type="entry name" value="EPIDERMAL GROWTH FACTOR RECEPTOR"/>
    <property type="match status" value="1"/>
</dbReference>
<evidence type="ECO:0000256" key="3">
    <source>
        <dbReference type="ARBA" id="ARBA00022741"/>
    </source>
</evidence>
<dbReference type="InterPro" id="IPR000494">
    <property type="entry name" value="Rcpt_L-dom"/>
</dbReference>
<evidence type="ECO:0000313" key="10">
    <source>
        <dbReference type="EnsemblMetazoa" id="XP_019856524.1"/>
    </source>
</evidence>
<dbReference type="GO" id="GO:0043066">
    <property type="term" value="P:negative regulation of apoptotic process"/>
    <property type="evidence" value="ECO:0007669"/>
    <property type="project" value="TreeGrafter"/>
</dbReference>
<dbReference type="SMART" id="SM00261">
    <property type="entry name" value="FU"/>
    <property type="match status" value="2"/>
</dbReference>
<dbReference type="EnsemblMetazoa" id="XM_020000965.1">
    <property type="protein sequence ID" value="XP_019856524.1"/>
    <property type="gene ID" value="LOC109585041"/>
</dbReference>
<evidence type="ECO:0000256" key="1">
    <source>
        <dbReference type="ARBA" id="ARBA00004308"/>
    </source>
</evidence>
<keyword evidence="2" id="KW-0808">Transferase</keyword>
<evidence type="ECO:0000256" key="7">
    <source>
        <dbReference type="ARBA" id="ARBA00023137"/>
    </source>
</evidence>
<dbReference type="KEGG" id="aqu:109585041"/>
<evidence type="ECO:0000256" key="8">
    <source>
        <dbReference type="SAM" id="MobiDB-lite"/>
    </source>
</evidence>
<keyword evidence="3" id="KW-0547">Nucleotide-binding</keyword>
<comment type="subcellular location">
    <subcellularLocation>
        <location evidence="1">Endomembrane system</location>
    </subcellularLocation>
</comment>
<dbReference type="FunFam" id="1.10.510.10:FF:001512">
    <property type="entry name" value="Receptor tyrosine-protein kinase erbB-2"/>
    <property type="match status" value="1"/>
</dbReference>
<evidence type="ECO:0000256" key="4">
    <source>
        <dbReference type="ARBA" id="ARBA00022777"/>
    </source>
</evidence>
<dbReference type="InterPro" id="IPR001245">
    <property type="entry name" value="Ser-Thr/Tyr_kinase_cat_dom"/>
</dbReference>
<dbReference type="SUPFAM" id="SSF52058">
    <property type="entry name" value="L domain-like"/>
    <property type="match status" value="1"/>
</dbReference>
<evidence type="ECO:0000256" key="6">
    <source>
        <dbReference type="ARBA" id="ARBA00023136"/>
    </source>
</evidence>
<dbReference type="Gene3D" id="2.10.220.10">
    <property type="entry name" value="Hormone Receptor, Insulin-like Growth Factor Receptor 1, Chain A, domain 2"/>
    <property type="match status" value="1"/>
</dbReference>
<dbReference type="InterPro" id="IPR020635">
    <property type="entry name" value="Tyr_kinase_cat_dom"/>
</dbReference>
<accession>A0AAN0JHS3</accession>
<dbReference type="InterPro" id="IPR000719">
    <property type="entry name" value="Prot_kinase_dom"/>
</dbReference>
<dbReference type="InterPro" id="IPR006212">
    <property type="entry name" value="Furin_repeat"/>
</dbReference>
<dbReference type="AlphaFoldDB" id="A0AAN0JHS3"/>
<keyword evidence="6" id="KW-0472">Membrane</keyword>
<dbReference type="InterPro" id="IPR011009">
    <property type="entry name" value="Kinase-like_dom_sf"/>
</dbReference>
<dbReference type="GO" id="GO:0009925">
    <property type="term" value="C:basal plasma membrane"/>
    <property type="evidence" value="ECO:0007669"/>
    <property type="project" value="TreeGrafter"/>
</dbReference>
<dbReference type="PROSITE" id="PS50011">
    <property type="entry name" value="PROTEIN_KINASE_DOM"/>
    <property type="match status" value="1"/>
</dbReference>
<dbReference type="Pfam" id="PF01030">
    <property type="entry name" value="Recep_L_domain"/>
    <property type="match status" value="1"/>
</dbReference>
<feature type="compositionally biased region" description="Basic and acidic residues" evidence="8">
    <location>
        <begin position="386"/>
        <end position="408"/>
    </location>
</feature>
<dbReference type="GO" id="GO:0012505">
    <property type="term" value="C:endomembrane system"/>
    <property type="evidence" value="ECO:0007669"/>
    <property type="project" value="UniProtKB-SubCell"/>
</dbReference>
<sequence length="481" mass="53643">MNYYLECTGGVFDYNDPGKLTGCTVITTELRISSVPPNVNPSILNDLNDIREICGSLDISGFNKETFPYLSSLKTVGNDSTQVLSQSCNGSSDSTKFSVIIANTDLVSIDLSSLETVINGGIQLENNPSLCYLGNLSYYLANASSSSCVLDNHRSSINECVKMKMTCHPQCSSASGWCWGPNDTQCVTCTNFIFNKQCVPDCHDFDTHRVHLFNHNANNTCLPCHSFCNGSCIGEGPANCSSLHRDLAARNALVQSHLKVLITDFGLTRFIEPDESHYEASGSKLPVRWLPPESIRQRIFTHKTDIWSFGVTVWEILTFGESPFKGKSVFELLKLLEKGWELEPEKRPSFEDLVYQFNTMMMSPKKYVKIKKTRALRGTVYTSHDGNNKESNFHKRRNEDTGNVDCLHEDSNDKDGYVDCLQEDSNDKDGYVDCLHEDSDDNDGYVDCLQEDSNDKDGYVDCFDEGANDAVIMKTLATSIA</sequence>
<dbReference type="GO" id="GO:0007169">
    <property type="term" value="P:cell surface receptor protein tyrosine kinase signaling pathway"/>
    <property type="evidence" value="ECO:0007669"/>
    <property type="project" value="TreeGrafter"/>
</dbReference>
<dbReference type="GO" id="GO:0004714">
    <property type="term" value="F:transmembrane receptor protein tyrosine kinase activity"/>
    <property type="evidence" value="ECO:0007669"/>
    <property type="project" value="TreeGrafter"/>
</dbReference>
<dbReference type="GO" id="GO:0043235">
    <property type="term" value="C:receptor complex"/>
    <property type="evidence" value="ECO:0007669"/>
    <property type="project" value="TreeGrafter"/>
</dbReference>
<evidence type="ECO:0000256" key="5">
    <source>
        <dbReference type="ARBA" id="ARBA00022840"/>
    </source>
</evidence>
<keyword evidence="11" id="KW-1185">Reference proteome</keyword>
<proteinExistence type="predicted"/>
<dbReference type="SUPFAM" id="SSF56112">
    <property type="entry name" value="Protein kinase-like (PK-like)"/>
    <property type="match status" value="1"/>
</dbReference>
<keyword evidence="7" id="KW-0829">Tyrosine-protein kinase</keyword>
<protein>
    <recommendedName>
        <fullName evidence="9">Protein kinase domain-containing protein</fullName>
    </recommendedName>
</protein>
<evidence type="ECO:0000256" key="2">
    <source>
        <dbReference type="ARBA" id="ARBA00022679"/>
    </source>
</evidence>
<dbReference type="GO" id="GO:0050793">
    <property type="term" value="P:regulation of developmental process"/>
    <property type="evidence" value="ECO:0007669"/>
    <property type="project" value="UniProtKB-ARBA"/>
</dbReference>
<organism evidence="10 11">
    <name type="scientific">Amphimedon queenslandica</name>
    <name type="common">Sponge</name>
    <dbReference type="NCBI Taxonomy" id="400682"/>
    <lineage>
        <taxon>Eukaryota</taxon>
        <taxon>Metazoa</taxon>
        <taxon>Porifera</taxon>
        <taxon>Demospongiae</taxon>
        <taxon>Heteroscleromorpha</taxon>
        <taxon>Haplosclerida</taxon>
        <taxon>Niphatidae</taxon>
        <taxon>Amphimedon</taxon>
    </lineage>
</organism>
<dbReference type="PRINTS" id="PR00109">
    <property type="entry name" value="TYRKINASE"/>
</dbReference>
<dbReference type="CDD" id="cd00064">
    <property type="entry name" value="FU"/>
    <property type="match status" value="1"/>
</dbReference>
<dbReference type="InterPro" id="IPR050122">
    <property type="entry name" value="RTK"/>
</dbReference>
<dbReference type="Pfam" id="PF07714">
    <property type="entry name" value="PK_Tyr_Ser-Thr"/>
    <property type="match status" value="1"/>
</dbReference>
<dbReference type="InterPro" id="IPR036941">
    <property type="entry name" value="Rcpt_L-dom_sf"/>
</dbReference>
<dbReference type="RefSeq" id="XP_019856524.1">
    <property type="nucleotide sequence ID" value="XM_020000965.1"/>
</dbReference>
<dbReference type="SMART" id="SM00219">
    <property type="entry name" value="TyrKc"/>
    <property type="match status" value="1"/>
</dbReference>
<dbReference type="GeneID" id="109585041"/>
<dbReference type="GO" id="GO:0005524">
    <property type="term" value="F:ATP binding"/>
    <property type="evidence" value="ECO:0007669"/>
    <property type="project" value="UniProtKB-KW"/>
</dbReference>
<dbReference type="Proteomes" id="UP000007879">
    <property type="component" value="Unassembled WGS sequence"/>
</dbReference>
<feature type="domain" description="Protein kinase" evidence="9">
    <location>
        <begin position="70"/>
        <end position="361"/>
    </location>
</feature>
<dbReference type="Gene3D" id="1.10.510.10">
    <property type="entry name" value="Transferase(Phosphotransferase) domain 1"/>
    <property type="match status" value="1"/>
</dbReference>
<dbReference type="Gene3D" id="3.80.20.20">
    <property type="entry name" value="Receptor L-domain"/>
    <property type="match status" value="1"/>
</dbReference>
<evidence type="ECO:0000259" key="9">
    <source>
        <dbReference type="PROSITE" id="PS50011"/>
    </source>
</evidence>
<dbReference type="GO" id="GO:0048468">
    <property type="term" value="P:cell development"/>
    <property type="evidence" value="ECO:0007669"/>
    <property type="project" value="UniProtKB-ARBA"/>
</dbReference>
<feature type="region of interest" description="Disordered" evidence="8">
    <location>
        <begin position="381"/>
        <end position="408"/>
    </location>
</feature>
<evidence type="ECO:0000313" key="11">
    <source>
        <dbReference type="Proteomes" id="UP000007879"/>
    </source>
</evidence>
<name>A0AAN0JHS3_AMPQE</name>